<evidence type="ECO:0000313" key="1">
    <source>
        <dbReference type="EMBL" id="RGR52802.1"/>
    </source>
</evidence>
<dbReference type="EMBL" id="QRXG01000052">
    <property type="protein sequence ID" value="RGT76794.1"/>
    <property type="molecule type" value="Genomic_DNA"/>
</dbReference>
<organism evidence="1 3">
    <name type="scientific">Agathobacter rectalis</name>
    <dbReference type="NCBI Taxonomy" id="39491"/>
    <lineage>
        <taxon>Bacteria</taxon>
        <taxon>Bacillati</taxon>
        <taxon>Bacillota</taxon>
        <taxon>Clostridia</taxon>
        <taxon>Lachnospirales</taxon>
        <taxon>Lachnospiraceae</taxon>
        <taxon>Agathobacter</taxon>
    </lineage>
</organism>
<name>A0A395UVR7_9FIRM</name>
<protein>
    <submittedName>
        <fullName evidence="1">Uncharacterized protein</fullName>
    </submittedName>
</protein>
<dbReference type="AlphaFoldDB" id="A0A395UVR7"/>
<accession>A0A395UVR7</accession>
<evidence type="ECO:0000313" key="3">
    <source>
        <dbReference type="Proteomes" id="UP000266066"/>
    </source>
</evidence>
<gene>
    <name evidence="2" type="ORF">DWX06_16115</name>
    <name evidence="1" type="ORF">DWY38_13300</name>
</gene>
<evidence type="ECO:0000313" key="4">
    <source>
        <dbReference type="Proteomes" id="UP000284296"/>
    </source>
</evidence>
<dbReference type="Proteomes" id="UP000266066">
    <property type="component" value="Unassembled WGS sequence"/>
</dbReference>
<dbReference type="Proteomes" id="UP000284296">
    <property type="component" value="Unassembled WGS sequence"/>
</dbReference>
<sequence>MSEKMLVTQALDERDLLVKKISDKIDKASFVDTIKPNEDKVYSKRIGKDEYAKEAESAYQQIVDLIERFQKIDAAIVASNAETEITTSYGKFTVAGAISLRSRLRGLGTYDGEADFEGILKSKMQDEYNERVRTCDLKNSQLQNTAESMRLSILGKDSKTKDDKPLGVVDAYVKENTTELVDPLDIKKKIESLEEKNNTLLKELDTQIKVSNATTLIEIA</sequence>
<dbReference type="EMBL" id="QRUJ01000018">
    <property type="protein sequence ID" value="RGR52802.1"/>
    <property type="molecule type" value="Genomic_DNA"/>
</dbReference>
<proteinExistence type="predicted"/>
<dbReference type="RefSeq" id="WP_118004304.1">
    <property type="nucleotide sequence ID" value="NZ_QRUJ01000018.1"/>
</dbReference>
<evidence type="ECO:0000313" key="2">
    <source>
        <dbReference type="EMBL" id="RGT76794.1"/>
    </source>
</evidence>
<reference evidence="3 4" key="1">
    <citation type="submission" date="2018-08" db="EMBL/GenBank/DDBJ databases">
        <title>A genome reference for cultivated species of the human gut microbiota.</title>
        <authorList>
            <person name="Zou Y."/>
            <person name="Xue W."/>
            <person name="Luo G."/>
        </authorList>
    </citation>
    <scope>NUCLEOTIDE SEQUENCE [LARGE SCALE GENOMIC DNA]</scope>
    <source>
        <strain evidence="2 4">AF18-16LB</strain>
        <strain evidence="1 3">AF25-15</strain>
    </source>
</reference>
<comment type="caution">
    <text evidence="1">The sequence shown here is derived from an EMBL/GenBank/DDBJ whole genome shotgun (WGS) entry which is preliminary data.</text>
</comment>